<name>A0ABP9DCJ1_9BACT</name>
<dbReference type="Proteomes" id="UP001500298">
    <property type="component" value="Unassembled WGS sequence"/>
</dbReference>
<proteinExistence type="inferred from homology"/>
<keyword evidence="8" id="KW-1185">Reference proteome</keyword>
<evidence type="ECO:0000313" key="7">
    <source>
        <dbReference type="EMBL" id="GAA4840131.1"/>
    </source>
</evidence>
<dbReference type="InterPro" id="IPR011059">
    <property type="entry name" value="Metal-dep_hydrolase_composite"/>
</dbReference>
<feature type="domain" description="Amidohydrolase-related" evidence="6">
    <location>
        <begin position="51"/>
        <end position="376"/>
    </location>
</feature>
<dbReference type="RefSeq" id="WP_345372579.1">
    <property type="nucleotide sequence ID" value="NZ_BAABJX010000039.1"/>
</dbReference>
<dbReference type="NCBIfam" id="TIGR00221">
    <property type="entry name" value="nagA"/>
    <property type="match status" value="1"/>
</dbReference>
<sequence>MKLIKNVTVVSPDVYMPKASILVDGDIIIKVFAPGKETPFTSEVIDGEGLMAMPGFFDIHTHGTLGADVMHGEEEAIRKIAKGKISEGVTSFLPTTLTAPFEDLQKAMRAVADYAENRAYAKVPGVHIEGPYINENCAGAQNPAFIRLPNTQEIEALNNLYNISVVSLAVEKQGAMEFVHDMSKQGIMCSAAHTAATYHQLKSAKRNGLRHLTHYCNQMTPLHHREIGLVGAGIMESDLKLELICDKIHLSPEMIQLIFKVQDIDNLMLITDSMEASGLEDGRYDIGGLAVNVQEGVATLDSGNLAGSTLKFNVGLRNIYQLTGIPLEKLVKTTSYNQAKSLGMEGIGKIEAGYKADLVLLDNDFEVVQTYIDGELTYDAASIQEHQ</sequence>
<keyword evidence="2" id="KW-0479">Metal-binding</keyword>
<gene>
    <name evidence="7" type="primary">nagA</name>
    <name evidence="7" type="ORF">GCM10023331_26600</name>
</gene>
<comment type="caution">
    <text evidence="7">The sequence shown here is derived from an EMBL/GenBank/DDBJ whole genome shotgun (WGS) entry which is preliminary data.</text>
</comment>
<evidence type="ECO:0000256" key="4">
    <source>
        <dbReference type="ARBA" id="ARBA00023277"/>
    </source>
</evidence>
<comment type="similarity">
    <text evidence="1 5">Belongs to the metallo-dependent hydrolases superfamily. NagA family.</text>
</comment>
<evidence type="ECO:0000256" key="1">
    <source>
        <dbReference type="ARBA" id="ARBA00010716"/>
    </source>
</evidence>
<keyword evidence="4 5" id="KW-0119">Carbohydrate metabolism</keyword>
<evidence type="ECO:0000256" key="2">
    <source>
        <dbReference type="ARBA" id="ARBA00022723"/>
    </source>
</evidence>
<dbReference type="InterPro" id="IPR003764">
    <property type="entry name" value="GlcNAc_6-P_deAcase"/>
</dbReference>
<dbReference type="CDD" id="cd00854">
    <property type="entry name" value="NagA"/>
    <property type="match status" value="1"/>
</dbReference>
<evidence type="ECO:0000256" key="5">
    <source>
        <dbReference type="PIRNR" id="PIRNR038994"/>
    </source>
</evidence>
<protein>
    <submittedName>
        <fullName evidence="7">N-acetylglucosamine-6-phosphate deacetylase</fullName>
    </submittedName>
</protein>
<accession>A0ABP9DCJ1</accession>
<organism evidence="7 8">
    <name type="scientific">Algivirga pacifica</name>
    <dbReference type="NCBI Taxonomy" id="1162670"/>
    <lineage>
        <taxon>Bacteria</taxon>
        <taxon>Pseudomonadati</taxon>
        <taxon>Bacteroidota</taxon>
        <taxon>Cytophagia</taxon>
        <taxon>Cytophagales</taxon>
        <taxon>Flammeovirgaceae</taxon>
        <taxon>Algivirga</taxon>
    </lineage>
</organism>
<dbReference type="PANTHER" id="PTHR11113">
    <property type="entry name" value="N-ACETYLGLUCOSAMINE-6-PHOSPHATE DEACETYLASE"/>
    <property type="match status" value="1"/>
</dbReference>
<evidence type="ECO:0000313" key="8">
    <source>
        <dbReference type="Proteomes" id="UP001500298"/>
    </source>
</evidence>
<dbReference type="PANTHER" id="PTHR11113:SF14">
    <property type="entry name" value="N-ACETYLGLUCOSAMINE-6-PHOSPHATE DEACETYLASE"/>
    <property type="match status" value="1"/>
</dbReference>
<reference evidence="8" key="1">
    <citation type="journal article" date="2019" name="Int. J. Syst. Evol. Microbiol.">
        <title>The Global Catalogue of Microorganisms (GCM) 10K type strain sequencing project: providing services to taxonomists for standard genome sequencing and annotation.</title>
        <authorList>
            <consortium name="The Broad Institute Genomics Platform"/>
            <consortium name="The Broad Institute Genome Sequencing Center for Infectious Disease"/>
            <person name="Wu L."/>
            <person name="Ma J."/>
        </authorList>
    </citation>
    <scope>NUCLEOTIDE SEQUENCE [LARGE SCALE GENOMIC DNA]</scope>
    <source>
        <strain evidence="8">JCM 18326</strain>
    </source>
</reference>
<evidence type="ECO:0000259" key="6">
    <source>
        <dbReference type="Pfam" id="PF01979"/>
    </source>
</evidence>
<dbReference type="SUPFAM" id="SSF51338">
    <property type="entry name" value="Composite domain of metallo-dependent hydrolases"/>
    <property type="match status" value="1"/>
</dbReference>
<evidence type="ECO:0000256" key="3">
    <source>
        <dbReference type="ARBA" id="ARBA00022801"/>
    </source>
</evidence>
<dbReference type="PIRSF" id="PIRSF038994">
    <property type="entry name" value="NagA"/>
    <property type="match status" value="1"/>
</dbReference>
<dbReference type="Gene3D" id="2.30.40.10">
    <property type="entry name" value="Urease, subunit C, domain 1"/>
    <property type="match status" value="1"/>
</dbReference>
<dbReference type="InterPro" id="IPR032466">
    <property type="entry name" value="Metal_Hydrolase"/>
</dbReference>
<dbReference type="Pfam" id="PF01979">
    <property type="entry name" value="Amidohydro_1"/>
    <property type="match status" value="1"/>
</dbReference>
<dbReference type="SUPFAM" id="SSF51556">
    <property type="entry name" value="Metallo-dependent hydrolases"/>
    <property type="match status" value="1"/>
</dbReference>
<dbReference type="Gene3D" id="3.20.20.140">
    <property type="entry name" value="Metal-dependent hydrolases"/>
    <property type="match status" value="1"/>
</dbReference>
<dbReference type="InterPro" id="IPR006680">
    <property type="entry name" value="Amidohydro-rel"/>
</dbReference>
<keyword evidence="3 5" id="KW-0378">Hydrolase</keyword>
<dbReference type="EMBL" id="BAABJX010000039">
    <property type="protein sequence ID" value="GAA4840131.1"/>
    <property type="molecule type" value="Genomic_DNA"/>
</dbReference>